<organism evidence="1 2">
    <name type="scientific">Prunus dulcis</name>
    <name type="common">Almond</name>
    <name type="synonym">Amygdalus dulcis</name>
    <dbReference type="NCBI Taxonomy" id="3755"/>
    <lineage>
        <taxon>Eukaryota</taxon>
        <taxon>Viridiplantae</taxon>
        <taxon>Streptophyta</taxon>
        <taxon>Embryophyta</taxon>
        <taxon>Tracheophyta</taxon>
        <taxon>Spermatophyta</taxon>
        <taxon>Magnoliopsida</taxon>
        <taxon>eudicotyledons</taxon>
        <taxon>Gunneridae</taxon>
        <taxon>Pentapetalae</taxon>
        <taxon>rosids</taxon>
        <taxon>fabids</taxon>
        <taxon>Rosales</taxon>
        <taxon>Rosaceae</taxon>
        <taxon>Amygdaloideae</taxon>
        <taxon>Amygdaleae</taxon>
        <taxon>Prunus</taxon>
    </lineage>
</organism>
<proteinExistence type="predicted"/>
<gene>
    <name evidence="1" type="ORF">L3X38_043264</name>
</gene>
<reference evidence="1 2" key="1">
    <citation type="journal article" date="2022" name="G3 (Bethesda)">
        <title>Whole-genome sequence and methylome profiling of the almond [Prunus dulcis (Mill.) D.A. Webb] cultivar 'Nonpareil'.</title>
        <authorList>
            <person name="D'Amico-Willman K.M."/>
            <person name="Ouma W.Z."/>
            <person name="Meulia T."/>
            <person name="Sideli G.M."/>
            <person name="Gradziel T.M."/>
            <person name="Fresnedo-Ramirez J."/>
        </authorList>
    </citation>
    <scope>NUCLEOTIDE SEQUENCE [LARGE SCALE GENOMIC DNA]</scope>
    <source>
        <strain evidence="1">Clone GOH B32 T37-40</strain>
    </source>
</reference>
<protein>
    <submittedName>
        <fullName evidence="1">Uncharacterized protein</fullName>
    </submittedName>
</protein>
<dbReference type="AlphaFoldDB" id="A0AAD4UWT0"/>
<dbReference type="EMBL" id="JAJFAZ020000008">
    <property type="protein sequence ID" value="KAI5314088.1"/>
    <property type="molecule type" value="Genomic_DNA"/>
</dbReference>
<name>A0AAD4UWT0_PRUDU</name>
<evidence type="ECO:0000313" key="1">
    <source>
        <dbReference type="EMBL" id="KAI5314088.1"/>
    </source>
</evidence>
<dbReference type="Gene3D" id="3.40.50.2000">
    <property type="entry name" value="Glycogen Phosphorylase B"/>
    <property type="match status" value="1"/>
</dbReference>
<sequence>MTAAQVPYFLKENIDNDLTQLMKRAQESEVRSYEIVVNSFYELEPVYADYYTRVWGQEGMAYWSSFSVQQGQWGKIIKQHTSSVVAFGFSSLVVFGYESACLNELI</sequence>
<accession>A0AAD4UWT0</accession>
<evidence type="ECO:0000313" key="2">
    <source>
        <dbReference type="Proteomes" id="UP001054821"/>
    </source>
</evidence>
<comment type="caution">
    <text evidence="1">The sequence shown here is derived from an EMBL/GenBank/DDBJ whole genome shotgun (WGS) entry which is preliminary data.</text>
</comment>
<dbReference type="Proteomes" id="UP001054821">
    <property type="component" value="Chromosome 8"/>
</dbReference>
<keyword evidence="2" id="KW-1185">Reference proteome</keyword>